<dbReference type="InterPro" id="IPR036875">
    <property type="entry name" value="Znf_CCHC_sf"/>
</dbReference>
<dbReference type="Proteomes" id="UP001331761">
    <property type="component" value="Unassembled WGS sequence"/>
</dbReference>
<evidence type="ECO:0000313" key="4">
    <source>
        <dbReference type="Proteomes" id="UP001331761"/>
    </source>
</evidence>
<gene>
    <name evidence="3" type="ORF">GCK32_020222</name>
</gene>
<feature type="non-terminal residue" evidence="3">
    <location>
        <position position="99"/>
    </location>
</feature>
<reference evidence="3 4" key="1">
    <citation type="submission" date="2019-10" db="EMBL/GenBank/DDBJ databases">
        <title>Assembly and Annotation for the nematode Trichostrongylus colubriformis.</title>
        <authorList>
            <person name="Martin J."/>
        </authorList>
    </citation>
    <scope>NUCLEOTIDE SEQUENCE [LARGE SCALE GENOMIC DNA]</scope>
    <source>
        <strain evidence="3">G859</strain>
        <tissue evidence="3">Whole worm</tissue>
    </source>
</reference>
<organism evidence="3 4">
    <name type="scientific">Trichostrongylus colubriformis</name>
    <name type="common">Black scour worm</name>
    <dbReference type="NCBI Taxonomy" id="6319"/>
    <lineage>
        <taxon>Eukaryota</taxon>
        <taxon>Metazoa</taxon>
        <taxon>Ecdysozoa</taxon>
        <taxon>Nematoda</taxon>
        <taxon>Chromadorea</taxon>
        <taxon>Rhabditida</taxon>
        <taxon>Rhabditina</taxon>
        <taxon>Rhabditomorpha</taxon>
        <taxon>Strongyloidea</taxon>
        <taxon>Trichostrongylidae</taxon>
        <taxon>Trichostrongylus</taxon>
    </lineage>
</organism>
<dbReference type="SMART" id="SM00343">
    <property type="entry name" value="ZnF_C2HC"/>
    <property type="match status" value="1"/>
</dbReference>
<keyword evidence="4" id="KW-1185">Reference proteome</keyword>
<dbReference type="Gene3D" id="4.10.60.10">
    <property type="entry name" value="Zinc finger, CCHC-type"/>
    <property type="match status" value="1"/>
</dbReference>
<dbReference type="Pfam" id="PF00098">
    <property type="entry name" value="zf-CCHC"/>
    <property type="match status" value="1"/>
</dbReference>
<dbReference type="SUPFAM" id="SSF57756">
    <property type="entry name" value="Retrovirus zinc finger-like domains"/>
    <property type="match status" value="1"/>
</dbReference>
<dbReference type="GO" id="GO:0019899">
    <property type="term" value="F:enzyme binding"/>
    <property type="evidence" value="ECO:0007669"/>
    <property type="project" value="UniProtKB-ARBA"/>
</dbReference>
<protein>
    <recommendedName>
        <fullName evidence="2">CCHC-type domain-containing protein</fullName>
    </recommendedName>
</protein>
<dbReference type="GO" id="GO:0008270">
    <property type="term" value="F:zinc ion binding"/>
    <property type="evidence" value="ECO:0007669"/>
    <property type="project" value="UniProtKB-KW"/>
</dbReference>
<dbReference type="PROSITE" id="PS50158">
    <property type="entry name" value="ZF_CCHC"/>
    <property type="match status" value="1"/>
</dbReference>
<sequence length="99" mass="10806">MTGSSEFDALVDRTNQFQRSNRTRQAIPEPGYTCFRCGGEGHFASTCGTPAGYKRRNQGAVDGPRPGATARPYHAAWSTVVNRSGLPPFVKLPVFYVVL</sequence>
<comment type="caution">
    <text evidence="3">The sequence shown here is derived from an EMBL/GenBank/DDBJ whole genome shotgun (WGS) entry which is preliminary data.</text>
</comment>
<evidence type="ECO:0000259" key="2">
    <source>
        <dbReference type="PROSITE" id="PS50158"/>
    </source>
</evidence>
<evidence type="ECO:0000313" key="3">
    <source>
        <dbReference type="EMBL" id="KAK5975910.1"/>
    </source>
</evidence>
<dbReference type="GO" id="GO:0003676">
    <property type="term" value="F:nucleic acid binding"/>
    <property type="evidence" value="ECO:0007669"/>
    <property type="project" value="InterPro"/>
</dbReference>
<keyword evidence="1" id="KW-0863">Zinc-finger</keyword>
<keyword evidence="1" id="KW-0479">Metal-binding</keyword>
<dbReference type="AlphaFoldDB" id="A0AAN8FSU5"/>
<dbReference type="InterPro" id="IPR001878">
    <property type="entry name" value="Znf_CCHC"/>
</dbReference>
<keyword evidence="1" id="KW-0862">Zinc</keyword>
<accession>A0AAN8FSU5</accession>
<evidence type="ECO:0000256" key="1">
    <source>
        <dbReference type="PROSITE-ProRule" id="PRU00047"/>
    </source>
</evidence>
<name>A0AAN8FSU5_TRICO</name>
<dbReference type="EMBL" id="WIXE01012444">
    <property type="protein sequence ID" value="KAK5975910.1"/>
    <property type="molecule type" value="Genomic_DNA"/>
</dbReference>
<feature type="domain" description="CCHC-type" evidence="2">
    <location>
        <begin position="34"/>
        <end position="47"/>
    </location>
</feature>
<proteinExistence type="predicted"/>
<dbReference type="GO" id="GO:0005737">
    <property type="term" value="C:cytoplasm"/>
    <property type="evidence" value="ECO:0007669"/>
    <property type="project" value="UniProtKB-ARBA"/>
</dbReference>